<feature type="region of interest" description="Disordered" evidence="1">
    <location>
        <begin position="1"/>
        <end position="51"/>
    </location>
</feature>
<reference evidence="2" key="1">
    <citation type="submission" date="2014-11" db="EMBL/GenBank/DDBJ databases">
        <authorList>
            <person name="Amaro Gonzalez C."/>
        </authorList>
    </citation>
    <scope>NUCLEOTIDE SEQUENCE</scope>
</reference>
<sequence length="77" mass="8576">MSSSPSCSRSEGSTKPPCPFPRPGARRGSSGDRMGLPWPERGHSRRRGRRGMKVITVATAIVMRKSWFLGPFRQYAL</sequence>
<dbReference type="AlphaFoldDB" id="A0A0E9THS0"/>
<evidence type="ECO:0000313" key="2">
    <source>
        <dbReference type="EMBL" id="JAH52997.1"/>
    </source>
</evidence>
<dbReference type="EMBL" id="GBXM01055580">
    <property type="protein sequence ID" value="JAH52997.1"/>
    <property type="molecule type" value="Transcribed_RNA"/>
</dbReference>
<proteinExistence type="predicted"/>
<protein>
    <submittedName>
        <fullName evidence="2">Uncharacterized protein</fullName>
    </submittedName>
</protein>
<name>A0A0E9THS0_ANGAN</name>
<organism evidence="2">
    <name type="scientific">Anguilla anguilla</name>
    <name type="common">European freshwater eel</name>
    <name type="synonym">Muraena anguilla</name>
    <dbReference type="NCBI Taxonomy" id="7936"/>
    <lineage>
        <taxon>Eukaryota</taxon>
        <taxon>Metazoa</taxon>
        <taxon>Chordata</taxon>
        <taxon>Craniata</taxon>
        <taxon>Vertebrata</taxon>
        <taxon>Euteleostomi</taxon>
        <taxon>Actinopterygii</taxon>
        <taxon>Neopterygii</taxon>
        <taxon>Teleostei</taxon>
        <taxon>Anguilliformes</taxon>
        <taxon>Anguillidae</taxon>
        <taxon>Anguilla</taxon>
    </lineage>
</organism>
<evidence type="ECO:0000256" key="1">
    <source>
        <dbReference type="SAM" id="MobiDB-lite"/>
    </source>
</evidence>
<accession>A0A0E9THS0</accession>
<feature type="compositionally biased region" description="Low complexity" evidence="1">
    <location>
        <begin position="1"/>
        <end position="13"/>
    </location>
</feature>
<reference evidence="2" key="2">
    <citation type="journal article" date="2015" name="Fish Shellfish Immunol.">
        <title>Early steps in the European eel (Anguilla anguilla)-Vibrio vulnificus interaction in the gills: Role of the RtxA13 toxin.</title>
        <authorList>
            <person name="Callol A."/>
            <person name="Pajuelo D."/>
            <person name="Ebbesson L."/>
            <person name="Teles M."/>
            <person name="MacKenzie S."/>
            <person name="Amaro C."/>
        </authorList>
    </citation>
    <scope>NUCLEOTIDE SEQUENCE</scope>
</reference>